<protein>
    <recommendedName>
        <fullName evidence="1">OMP85-like membrane spanning beta-barrel domain-containing protein</fullName>
    </recommendedName>
</protein>
<comment type="caution">
    <text evidence="2">The sequence shown here is derived from an EMBL/GenBank/DDBJ whole genome shotgun (WGS) entry which is preliminary data.</text>
</comment>
<proteinExistence type="predicted"/>
<name>K1TQ78_9ZZZZ</name>
<reference evidence="2" key="1">
    <citation type="journal article" date="2013" name="Environ. Microbiol.">
        <title>Microbiota from the distal guts of lean and obese adolescents exhibit partial functional redundancy besides clear differences in community structure.</title>
        <authorList>
            <person name="Ferrer M."/>
            <person name="Ruiz A."/>
            <person name="Lanza F."/>
            <person name="Haange S.B."/>
            <person name="Oberbach A."/>
            <person name="Till H."/>
            <person name="Bargiela R."/>
            <person name="Campoy C."/>
            <person name="Segura M.T."/>
            <person name="Richter M."/>
            <person name="von Bergen M."/>
            <person name="Seifert J."/>
            <person name="Suarez A."/>
        </authorList>
    </citation>
    <scope>NUCLEOTIDE SEQUENCE</scope>
</reference>
<accession>K1TQ78</accession>
<dbReference type="EMBL" id="AJWY01004618">
    <property type="protein sequence ID" value="EKC71873.1"/>
    <property type="molecule type" value="Genomic_DNA"/>
</dbReference>
<feature type="domain" description="OMP85-like membrane spanning beta-barrel" evidence="1">
    <location>
        <begin position="15"/>
        <end position="59"/>
    </location>
</feature>
<dbReference type="Pfam" id="PF19143">
    <property type="entry name" value="Omp85_2"/>
    <property type="match status" value="1"/>
</dbReference>
<organism evidence="2">
    <name type="scientific">human gut metagenome</name>
    <dbReference type="NCBI Taxonomy" id="408170"/>
    <lineage>
        <taxon>unclassified sequences</taxon>
        <taxon>metagenomes</taxon>
        <taxon>organismal metagenomes</taxon>
    </lineage>
</organism>
<dbReference type="AlphaFoldDB" id="K1TQ78"/>
<evidence type="ECO:0000313" key="2">
    <source>
        <dbReference type="EMBL" id="EKC71873.1"/>
    </source>
</evidence>
<gene>
    <name evidence="2" type="ORF">LEA_07033</name>
</gene>
<dbReference type="InterPro" id="IPR043864">
    <property type="entry name" value="Omp85-like_dom"/>
</dbReference>
<evidence type="ECO:0000259" key="1">
    <source>
        <dbReference type="Pfam" id="PF19143"/>
    </source>
</evidence>
<sequence length="59" mass="6579">MGETPGRFHQILDSSESVDMAGVGIGYMYKSFLGPVEIQLNWSNQTKKVGWYAGFGFVF</sequence>